<keyword evidence="3" id="KW-1185">Reference proteome</keyword>
<evidence type="ECO:0000313" key="3">
    <source>
        <dbReference type="Proteomes" id="UP000007259"/>
    </source>
</evidence>
<protein>
    <submittedName>
        <fullName evidence="2">Uncharacterized protein</fullName>
    </submittedName>
</protein>
<proteinExistence type="predicted"/>
<dbReference type="KEGG" id="lmi:LMXM_33_2515"/>
<accession>E9B542</accession>
<dbReference type="PhylomeDB" id="E9B542"/>
<dbReference type="Proteomes" id="UP000007259">
    <property type="component" value="Chromosome 33"/>
</dbReference>
<sequence>MGTLMELWWRCGGTRKAVRGVTKCILSIEVLGETIEPKPRVRSTPLPFSRGAKYLLGCCAVSMRERCCLSLHRPPPPPCPLSLFLTRVPRSASVLSTSVELWHGEEVCTRTHTIVRLHHILFSPFASHLHFPASPSSPLRATVCVCVCESRVAAAAVAVGLCSLPPPFSIVFTVSQTCQSAAGVRGRNLATARGRKAKRKKRTQRSRRTTKNKNVEAAL</sequence>
<dbReference type="RefSeq" id="XP_003878809.1">
    <property type="nucleotide sequence ID" value="XM_003878760.1"/>
</dbReference>
<feature type="compositionally biased region" description="Basic residues" evidence="1">
    <location>
        <begin position="193"/>
        <end position="211"/>
    </location>
</feature>
<evidence type="ECO:0000256" key="1">
    <source>
        <dbReference type="SAM" id="MobiDB-lite"/>
    </source>
</evidence>
<dbReference type="EMBL" id="FR799586">
    <property type="protein sequence ID" value="CBZ30361.1"/>
    <property type="molecule type" value="Genomic_DNA"/>
</dbReference>
<dbReference type="OrthoDB" id="10611233at2759"/>
<evidence type="ECO:0000313" key="2">
    <source>
        <dbReference type="EMBL" id="CBZ30361.1"/>
    </source>
</evidence>
<dbReference type="OMA" id="SMRERCC"/>
<gene>
    <name evidence="2" type="ORF">LMXM_33_2515</name>
</gene>
<organism evidence="2 3">
    <name type="scientific">Leishmania mexicana (strain MHOM/GT/2001/U1103)</name>
    <dbReference type="NCBI Taxonomy" id="929439"/>
    <lineage>
        <taxon>Eukaryota</taxon>
        <taxon>Discoba</taxon>
        <taxon>Euglenozoa</taxon>
        <taxon>Kinetoplastea</taxon>
        <taxon>Metakinetoplastina</taxon>
        <taxon>Trypanosomatida</taxon>
        <taxon>Trypanosomatidae</taxon>
        <taxon>Leishmaniinae</taxon>
        <taxon>Leishmania</taxon>
    </lineage>
</organism>
<reference evidence="2 3" key="1">
    <citation type="journal article" date="2011" name="Genome Res.">
        <title>Chromosome and gene copy number variation allow major structural change between species and strains of Leishmania.</title>
        <authorList>
            <person name="Rogers M.B."/>
            <person name="Hilley J.D."/>
            <person name="Dickens N.J."/>
            <person name="Wilkes J."/>
            <person name="Bates P.A."/>
            <person name="Depledge D.P."/>
            <person name="Harris D."/>
            <person name="Her Y."/>
            <person name="Herzyk P."/>
            <person name="Imamura H."/>
            <person name="Otto T.D."/>
            <person name="Sanders M."/>
            <person name="Seeger K."/>
            <person name="Dujardin J.C."/>
            <person name="Berriman M."/>
            <person name="Smith D.F."/>
            <person name="Hertz-Fowler C."/>
            <person name="Mottram J.C."/>
        </authorList>
    </citation>
    <scope>NUCLEOTIDE SEQUENCE [LARGE SCALE GENOMIC DNA]</scope>
    <source>
        <strain evidence="2 3">MHOM/GT/2001/U1103</strain>
    </source>
</reference>
<dbReference type="GeneID" id="13452416"/>
<name>E9B542_LEIMU</name>
<dbReference type="AlphaFoldDB" id="E9B542"/>
<feature type="region of interest" description="Disordered" evidence="1">
    <location>
        <begin position="186"/>
        <end position="219"/>
    </location>
</feature>
<dbReference type="VEuPathDB" id="TriTrypDB:LmxM.33.2515"/>